<dbReference type="RefSeq" id="WP_119016247.1">
    <property type="nucleotide sequence ID" value="NZ_QXEV01000010.1"/>
</dbReference>
<dbReference type="Gene3D" id="2.40.50.1070">
    <property type="match status" value="1"/>
</dbReference>
<dbReference type="InterPro" id="IPR030390">
    <property type="entry name" value="MeTrfase_TrmA_AS"/>
</dbReference>
<dbReference type="FunFam" id="3.40.50.150:FF:000009">
    <property type="entry name" value="23S rRNA (Uracil(1939)-C(5))-methyltransferase RlmD"/>
    <property type="match status" value="1"/>
</dbReference>
<dbReference type="Pfam" id="PF05958">
    <property type="entry name" value="tRNA_U5-meth_tr"/>
    <property type="match status" value="1"/>
</dbReference>
<dbReference type="InParanoid" id="A0A397RSU3"/>
<gene>
    <name evidence="6" type="ORF">EI71_01103</name>
</gene>
<proteinExistence type="inferred from homology"/>
<evidence type="ECO:0000256" key="1">
    <source>
        <dbReference type="ARBA" id="ARBA00022603"/>
    </source>
</evidence>
<dbReference type="FunFam" id="2.40.50.1070:FF:000003">
    <property type="entry name" value="23S rRNA (Uracil-5-)-methyltransferase RumA"/>
    <property type="match status" value="1"/>
</dbReference>
<keyword evidence="7" id="KW-1185">Reference proteome</keyword>
<dbReference type="GO" id="GO:0070041">
    <property type="term" value="F:rRNA (uridine-C5-)-methyltransferase activity"/>
    <property type="evidence" value="ECO:0007669"/>
    <property type="project" value="TreeGrafter"/>
</dbReference>
<protein>
    <submittedName>
        <fullName evidence="6">23S rRNA (Uracil1939-C5)-methyltransferase</fullName>
    </submittedName>
</protein>
<dbReference type="OrthoDB" id="9804590at2"/>
<feature type="binding site" evidence="4">
    <location>
        <position position="369"/>
    </location>
    <ligand>
        <name>S-adenosyl-L-methionine</name>
        <dbReference type="ChEBI" id="CHEBI:59789"/>
    </ligand>
</feature>
<keyword evidence="1 4" id="KW-0489">Methyltransferase</keyword>
<evidence type="ECO:0000256" key="3">
    <source>
        <dbReference type="ARBA" id="ARBA00022691"/>
    </source>
</evidence>
<feature type="active site" description="Nucleophile" evidence="4">
    <location>
        <position position="396"/>
    </location>
</feature>
<dbReference type="GO" id="GO:0070475">
    <property type="term" value="P:rRNA base methylation"/>
    <property type="evidence" value="ECO:0007669"/>
    <property type="project" value="TreeGrafter"/>
</dbReference>
<dbReference type="AlphaFoldDB" id="A0A397RSU3"/>
<feature type="binding site" evidence="4">
    <location>
        <position position="271"/>
    </location>
    <ligand>
        <name>S-adenosyl-L-methionine</name>
        <dbReference type="ChEBI" id="CHEBI:59789"/>
    </ligand>
</feature>
<feature type="active site" evidence="5">
    <location>
        <position position="396"/>
    </location>
</feature>
<dbReference type="PANTHER" id="PTHR11061:SF30">
    <property type="entry name" value="TRNA (URACIL(54)-C(5))-METHYLTRANSFERASE"/>
    <property type="match status" value="1"/>
</dbReference>
<accession>A0A397RSU3</accession>
<name>A0A397RSU3_9MOLU</name>
<dbReference type="NCBIfam" id="TIGR00479">
    <property type="entry name" value="rumA"/>
    <property type="match status" value="1"/>
</dbReference>
<dbReference type="PROSITE" id="PS01230">
    <property type="entry name" value="TRMA_1"/>
    <property type="match status" value="1"/>
</dbReference>
<organism evidence="6 7">
    <name type="scientific">Anaeroplasma bactoclasticum</name>
    <dbReference type="NCBI Taxonomy" id="2088"/>
    <lineage>
        <taxon>Bacteria</taxon>
        <taxon>Bacillati</taxon>
        <taxon>Mycoplasmatota</taxon>
        <taxon>Mollicutes</taxon>
        <taxon>Anaeroplasmatales</taxon>
        <taxon>Anaeroplasmataceae</taxon>
        <taxon>Anaeroplasma</taxon>
    </lineage>
</organism>
<comment type="caution">
    <text evidence="6">The sequence shown here is derived from an EMBL/GenBank/DDBJ whole genome shotgun (WGS) entry which is preliminary data.</text>
</comment>
<reference evidence="6 7" key="1">
    <citation type="submission" date="2018-08" db="EMBL/GenBank/DDBJ databases">
        <title>Genomic Encyclopedia of Archaeal and Bacterial Type Strains, Phase II (KMG-II): from individual species to whole genera.</title>
        <authorList>
            <person name="Goeker M."/>
        </authorList>
    </citation>
    <scope>NUCLEOTIDE SEQUENCE [LARGE SCALE GENOMIC DNA]</scope>
    <source>
        <strain evidence="6 7">ATCC 27112</strain>
    </source>
</reference>
<feature type="binding site" evidence="4">
    <location>
        <position position="321"/>
    </location>
    <ligand>
        <name>S-adenosyl-L-methionine</name>
        <dbReference type="ChEBI" id="CHEBI:59789"/>
    </ligand>
</feature>
<dbReference type="InterPro" id="IPR010280">
    <property type="entry name" value="U5_MeTrfase_fam"/>
</dbReference>
<dbReference type="Gene3D" id="3.40.50.150">
    <property type="entry name" value="Vaccinia Virus protein VP39"/>
    <property type="match status" value="1"/>
</dbReference>
<evidence type="ECO:0000256" key="4">
    <source>
        <dbReference type="PROSITE-ProRule" id="PRU01024"/>
    </source>
</evidence>
<dbReference type="PANTHER" id="PTHR11061">
    <property type="entry name" value="RNA M5U METHYLTRANSFERASE"/>
    <property type="match status" value="1"/>
</dbReference>
<comment type="similarity">
    <text evidence="4">Belongs to the class I-like SAM-binding methyltransferase superfamily. RNA M5U methyltransferase family.</text>
</comment>
<dbReference type="EMBL" id="QXEV01000010">
    <property type="protein sequence ID" value="RIA75806.1"/>
    <property type="molecule type" value="Genomic_DNA"/>
</dbReference>
<keyword evidence="2 4" id="KW-0808">Transferase</keyword>
<keyword evidence="3 4" id="KW-0949">S-adenosyl-L-methionine</keyword>
<dbReference type="CDD" id="cd02440">
    <property type="entry name" value="AdoMet_MTases"/>
    <property type="match status" value="1"/>
</dbReference>
<dbReference type="SUPFAM" id="SSF53335">
    <property type="entry name" value="S-adenosyl-L-methionine-dependent methyltransferases"/>
    <property type="match status" value="1"/>
</dbReference>
<dbReference type="PROSITE" id="PS51687">
    <property type="entry name" value="SAM_MT_RNA_M5U"/>
    <property type="match status" value="1"/>
</dbReference>
<sequence>MALKEFKNVSVGYIPDTEIELNKKKYKIHDVINGEDILVDTDKNYPTLSKVLKPSKDRIYDGCPYQAECGGCQFQHVSYEYEKKLKEKYLNDLFKPFDLPYIKLVSGDSPLHYRNKCQMTYKLSKTKKVVCGLYEEYSHKIVTISNCLLQANEANHVIEALNKVLTKNKIRPYDEKTREGNLRHVYIRYGFNSKEIMVVLVTNGEMFPGRNNVVTDLKKLNLGITTIVQNYNSRDTSIVLGDKEKVIYGPGYIYEFVGGYKFKISGTSFFQINTIGMEKLYNLALEKAEIKNTDFVIDAYCGVGTISIFASKYAKKVIGVELNKNAIQDAKINAKINNITNVDFIADDATNYMTHLAKDRVKCDVVLMDPPRDGSTKAFINAINYLGARKVVYVSCNAETLKRDLYLFSENDYVVKSITAVDMFPRTLHTECVAVLEKDSELESLEKLSKISKNGGNVLDELNKKNKNNSNKMRVIPKADIEMMREDQYERTGKISSKKYKKY</sequence>
<evidence type="ECO:0000313" key="6">
    <source>
        <dbReference type="EMBL" id="RIA75806.1"/>
    </source>
</evidence>
<evidence type="ECO:0000256" key="5">
    <source>
        <dbReference type="PROSITE-ProRule" id="PRU10015"/>
    </source>
</evidence>
<evidence type="ECO:0000313" key="7">
    <source>
        <dbReference type="Proteomes" id="UP000266506"/>
    </source>
</evidence>
<feature type="binding site" evidence="4">
    <location>
        <position position="300"/>
    </location>
    <ligand>
        <name>S-adenosyl-L-methionine</name>
        <dbReference type="ChEBI" id="CHEBI:59789"/>
    </ligand>
</feature>
<dbReference type="Proteomes" id="UP000266506">
    <property type="component" value="Unassembled WGS sequence"/>
</dbReference>
<dbReference type="InterPro" id="IPR029063">
    <property type="entry name" value="SAM-dependent_MTases_sf"/>
</dbReference>
<evidence type="ECO:0000256" key="2">
    <source>
        <dbReference type="ARBA" id="ARBA00022679"/>
    </source>
</evidence>